<dbReference type="Gene3D" id="3.40.50.150">
    <property type="entry name" value="Vaccinia Virus protein VP39"/>
    <property type="match status" value="1"/>
</dbReference>
<dbReference type="SUPFAM" id="SSF53335">
    <property type="entry name" value="S-adenosyl-L-methionine-dependent methyltransferases"/>
    <property type="match status" value="1"/>
</dbReference>
<dbReference type="OrthoDB" id="441807at2759"/>
<dbReference type="EMBL" id="JABANN010000018">
    <property type="protein sequence ID" value="KAF4675217.1"/>
    <property type="molecule type" value="Genomic_DNA"/>
</dbReference>
<feature type="signal peptide" evidence="1">
    <location>
        <begin position="1"/>
        <end position="18"/>
    </location>
</feature>
<dbReference type="InterPro" id="IPR006342">
    <property type="entry name" value="FkbM_mtfrase"/>
</dbReference>
<dbReference type="Pfam" id="PF05050">
    <property type="entry name" value="Methyltransf_21"/>
    <property type="match status" value="1"/>
</dbReference>
<evidence type="ECO:0000313" key="3">
    <source>
        <dbReference type="EMBL" id="KAF4669995.1"/>
    </source>
</evidence>
<feature type="domain" description="Methyltransferase FkbM" evidence="2">
    <location>
        <begin position="97"/>
        <end position="273"/>
    </location>
</feature>
<reference evidence="5 6" key="1">
    <citation type="submission" date="2020-04" db="EMBL/GenBank/DDBJ databases">
        <title>Perkinsus olseni comparative genomics.</title>
        <authorList>
            <person name="Bogema D.R."/>
        </authorList>
    </citation>
    <scope>NUCLEOTIDE SEQUENCE [LARGE SCALE GENOMIC DNA]</scope>
    <source>
        <strain evidence="3">ATCC PRA-179</strain>
        <strain evidence="4">ATCC PRA-31</strain>
    </source>
</reference>
<name>A0A7J6MEL4_PEROL</name>
<proteinExistence type="predicted"/>
<protein>
    <recommendedName>
        <fullName evidence="2">Methyltransferase FkbM domain-containing protein</fullName>
    </recommendedName>
</protein>
<dbReference type="Proteomes" id="UP000572268">
    <property type="component" value="Unassembled WGS sequence"/>
</dbReference>
<dbReference type="AlphaFoldDB" id="A0A7J6MEL4"/>
<dbReference type="NCBIfam" id="TIGR01444">
    <property type="entry name" value="fkbM_fam"/>
    <property type="match status" value="1"/>
</dbReference>
<evidence type="ECO:0000313" key="4">
    <source>
        <dbReference type="EMBL" id="KAF4675217.1"/>
    </source>
</evidence>
<dbReference type="InterPro" id="IPR029063">
    <property type="entry name" value="SAM-dependent_MTases_sf"/>
</dbReference>
<sequence>MTHLILPVALYLQHLATGAGDSQPSTPGVLPDLDLQCDVELISFNLNNSNVPVEVCLPPEDSDIIGRTMRRVGMWPQCEDIVNWWAYHLPFGGLFIDAGAHIGACSMHLILSKLAAQVVAIEPNPAAGFYFEQTLQINSFLQRGIRVVRAGVDSDIVMRHGRFALSHLAAGHLHGGYVQQRARDLADPTRDMYIEYESKTITLDALLPGEERIALLKIDVEGFELGALQGASRLLSQGRIDGIFFELNSVALSYTNTTAVEVVNYLLSFGYRLYDAAEPAGSRHLERPDLVRKVTCGLLDVAPEDKAVTGLLFDLFAKSTEPGERDFVDPLPEECPWERLWCWEGGDGGLRARCCDGDDATTGECWDEIYTQQRCCGDEPFYYAIEDDEKALVFDPRRSAE</sequence>
<keyword evidence="1" id="KW-0732">Signal</keyword>
<evidence type="ECO:0000313" key="5">
    <source>
        <dbReference type="Proteomes" id="UP000570595"/>
    </source>
</evidence>
<comment type="caution">
    <text evidence="3">The sequence shown here is derived from an EMBL/GenBank/DDBJ whole genome shotgun (WGS) entry which is preliminary data.</text>
</comment>
<feature type="chain" id="PRO_5033913003" description="Methyltransferase FkbM domain-containing protein" evidence="1">
    <location>
        <begin position="19"/>
        <end position="401"/>
    </location>
</feature>
<evidence type="ECO:0000256" key="1">
    <source>
        <dbReference type="SAM" id="SignalP"/>
    </source>
</evidence>
<dbReference type="EMBL" id="JABAHT010000016">
    <property type="protein sequence ID" value="KAF4669995.1"/>
    <property type="molecule type" value="Genomic_DNA"/>
</dbReference>
<dbReference type="PANTHER" id="PTHR34203">
    <property type="entry name" value="METHYLTRANSFERASE, FKBM FAMILY PROTEIN"/>
    <property type="match status" value="1"/>
</dbReference>
<dbReference type="Proteomes" id="UP000570595">
    <property type="component" value="Unassembled WGS sequence"/>
</dbReference>
<dbReference type="InterPro" id="IPR052514">
    <property type="entry name" value="SAM-dependent_MTase"/>
</dbReference>
<accession>A0A7J6MEL4</accession>
<organism evidence="3 5">
    <name type="scientific">Perkinsus olseni</name>
    <name type="common">Perkinsus atlanticus</name>
    <dbReference type="NCBI Taxonomy" id="32597"/>
    <lineage>
        <taxon>Eukaryota</taxon>
        <taxon>Sar</taxon>
        <taxon>Alveolata</taxon>
        <taxon>Perkinsozoa</taxon>
        <taxon>Perkinsea</taxon>
        <taxon>Perkinsida</taxon>
        <taxon>Perkinsidae</taxon>
        <taxon>Perkinsus</taxon>
    </lineage>
</organism>
<gene>
    <name evidence="4" type="ORF">FOL46_002482</name>
    <name evidence="3" type="ORF">FOZ61_002192</name>
</gene>
<evidence type="ECO:0000259" key="2">
    <source>
        <dbReference type="Pfam" id="PF05050"/>
    </source>
</evidence>
<dbReference type="PANTHER" id="PTHR34203:SF13">
    <property type="entry name" value="EXPRESSED PROTEIN"/>
    <property type="match status" value="1"/>
</dbReference>
<evidence type="ECO:0000313" key="6">
    <source>
        <dbReference type="Proteomes" id="UP000572268"/>
    </source>
</evidence>